<reference evidence="2 3" key="1">
    <citation type="submission" date="2016-02" db="EMBL/GenBank/DDBJ databases">
        <title>Complete genome sequence and transcriptome regulation of the pentose utilising yeast Sugiyamaella lignohabitans.</title>
        <authorList>
            <person name="Bellasio M."/>
            <person name="Peymann A."/>
            <person name="Valli M."/>
            <person name="Sipitzky M."/>
            <person name="Graf A."/>
            <person name="Sauer M."/>
            <person name="Marx H."/>
            <person name="Mattanovich D."/>
        </authorList>
    </citation>
    <scope>NUCLEOTIDE SEQUENCE [LARGE SCALE GENOMIC DNA]</scope>
    <source>
        <strain evidence="2 3">CBS 10342</strain>
    </source>
</reference>
<name>A0A167DMY1_9ASCO</name>
<evidence type="ECO:0000313" key="3">
    <source>
        <dbReference type="Proteomes" id="UP000189580"/>
    </source>
</evidence>
<accession>A0A167DMY1</accession>
<feature type="compositionally biased region" description="Low complexity" evidence="1">
    <location>
        <begin position="58"/>
        <end position="70"/>
    </location>
</feature>
<feature type="compositionally biased region" description="Polar residues" evidence="1">
    <location>
        <begin position="41"/>
        <end position="57"/>
    </location>
</feature>
<keyword evidence="3" id="KW-1185">Reference proteome</keyword>
<dbReference type="EMBL" id="CP014501">
    <property type="protein sequence ID" value="ANB13086.1"/>
    <property type="molecule type" value="Genomic_DNA"/>
</dbReference>
<gene>
    <name evidence="2" type="ORF">AWJ20_1365</name>
</gene>
<evidence type="ECO:0000256" key="1">
    <source>
        <dbReference type="SAM" id="MobiDB-lite"/>
    </source>
</evidence>
<proteinExistence type="predicted"/>
<protein>
    <recommendedName>
        <fullName evidence="4">Protein RMD9, mitochondrial</fullName>
    </recommendedName>
</protein>
<sequence>MSFSKLTKVPLSSWTKRVSTVSMLPSGSNTAQGPSYLRSFTSSTVLQEQQAQTGQDFNNRPQRNNYNNNNNRRHHNRNNNHNNNRHSNNNNRIRSGNNTNRSWKPDLPEDHIRNAFNEDLMEFREKLTLSNQRTARGSASLVDTQAAMNIYTKLKETPGVLAKSDIGALIQGLHTSARVSVKSMSRVISAKRKEAIMQQSDILANYLEIVGNDLLSGRVVTNEFGFMQFFTAYATLNRPNRGLELYERFCKAAESVVEAESDGTVAKQEAVNTDMADLIKNSGKVTGAVFHLLISAGAPFERIENLYEETREHGIGDLNIEHNMIRAFILYDRVTEALKLYSNVLKVYLEDERADYYFGRIHEFFVGDCSDVNVATNFYYEAVENKVPYSVECHPSAVHRLMELAWREHKDLDELINIWAAYLSSVRTYREPNYNVLSYSLFVHFFEAHPVVTNEAYEKLKQIISSYNERQGRMSAIFLNSLLAVAGGKWRDSEVILGIVDSFDMYGLPKKVDSLRIILNSLRGVETEPEIIRSFWNERLALVEENPLEKYDFWALGKACNRTPERIALFVEVWSQYIQENQPTDASLQEILGFFRIPSNETINIAEALESPK</sequence>
<feature type="region of interest" description="Disordered" evidence="1">
    <location>
        <begin position="41"/>
        <end position="109"/>
    </location>
</feature>
<dbReference type="OrthoDB" id="4081443at2759"/>
<organism evidence="2 3">
    <name type="scientific">Sugiyamaella lignohabitans</name>
    <dbReference type="NCBI Taxonomy" id="796027"/>
    <lineage>
        <taxon>Eukaryota</taxon>
        <taxon>Fungi</taxon>
        <taxon>Dikarya</taxon>
        <taxon>Ascomycota</taxon>
        <taxon>Saccharomycotina</taxon>
        <taxon>Dipodascomycetes</taxon>
        <taxon>Dipodascales</taxon>
        <taxon>Trichomonascaceae</taxon>
        <taxon>Sugiyamaella</taxon>
    </lineage>
</organism>
<feature type="compositionally biased region" description="Low complexity" evidence="1">
    <location>
        <begin position="79"/>
        <end position="102"/>
    </location>
</feature>
<dbReference type="RefSeq" id="XP_018735563.1">
    <property type="nucleotide sequence ID" value="XM_018878239.1"/>
</dbReference>
<dbReference type="Proteomes" id="UP000189580">
    <property type="component" value="Chromosome a"/>
</dbReference>
<evidence type="ECO:0000313" key="2">
    <source>
        <dbReference type="EMBL" id="ANB13086.1"/>
    </source>
</evidence>
<evidence type="ECO:0008006" key="4">
    <source>
        <dbReference type="Google" id="ProtNLM"/>
    </source>
</evidence>
<dbReference type="KEGG" id="slb:AWJ20_1365"/>
<dbReference type="AlphaFoldDB" id="A0A167DMY1"/>
<dbReference type="GeneID" id="30033159"/>